<dbReference type="SUPFAM" id="SSF103473">
    <property type="entry name" value="MFS general substrate transporter"/>
    <property type="match status" value="1"/>
</dbReference>
<protein>
    <submittedName>
        <fullName evidence="7">MFS general substrate transporter</fullName>
    </submittedName>
</protein>
<evidence type="ECO:0000256" key="1">
    <source>
        <dbReference type="ARBA" id="ARBA00004141"/>
    </source>
</evidence>
<evidence type="ECO:0000256" key="2">
    <source>
        <dbReference type="ARBA" id="ARBA00022692"/>
    </source>
</evidence>
<feature type="transmembrane region" description="Helical" evidence="5">
    <location>
        <begin position="382"/>
        <end position="403"/>
    </location>
</feature>
<dbReference type="PROSITE" id="PS50850">
    <property type="entry name" value="MFS"/>
    <property type="match status" value="1"/>
</dbReference>
<dbReference type="InterPro" id="IPR020846">
    <property type="entry name" value="MFS_dom"/>
</dbReference>
<feature type="transmembrane region" description="Helical" evidence="5">
    <location>
        <begin position="59"/>
        <end position="77"/>
    </location>
</feature>
<dbReference type="FunFam" id="1.20.1250.20:FF:000196">
    <property type="entry name" value="MFS toxin efflux pump (AflT)"/>
    <property type="match status" value="1"/>
</dbReference>
<dbReference type="GO" id="GO:0005886">
    <property type="term" value="C:plasma membrane"/>
    <property type="evidence" value="ECO:0007669"/>
    <property type="project" value="TreeGrafter"/>
</dbReference>
<accession>A0A6A6WZG7</accession>
<proteinExistence type="predicted"/>
<evidence type="ECO:0000259" key="6">
    <source>
        <dbReference type="PROSITE" id="PS50850"/>
    </source>
</evidence>
<dbReference type="Proteomes" id="UP000799757">
    <property type="component" value="Unassembled WGS sequence"/>
</dbReference>
<evidence type="ECO:0000256" key="5">
    <source>
        <dbReference type="SAM" id="Phobius"/>
    </source>
</evidence>
<dbReference type="PANTHER" id="PTHR23501">
    <property type="entry name" value="MAJOR FACILITATOR SUPERFAMILY"/>
    <property type="match status" value="1"/>
</dbReference>
<feature type="transmembrane region" description="Helical" evidence="5">
    <location>
        <begin position="177"/>
        <end position="200"/>
    </location>
</feature>
<feature type="transmembrane region" description="Helical" evidence="5">
    <location>
        <begin position="21"/>
        <end position="47"/>
    </location>
</feature>
<sequence>MPLDDPSTIDATSAHLTGAKLALTIFALCTAVFCVALDNTIIATAIPRITDDFHALQDVGWYGSAYLLTTCAFQLPFGKLYGLFNPKWVFMAALAFFEVGSLICGAAPNSTALIIGRAIQGIGAAGIFNGGMVIIAHVSPLEKRPVYNSFMGGMFGIASVVGPLLGGAFTDKVTWRLCFYINLPLGAMTAIVLLFFLHLPPVGNPFKKQTVSQILWSLDPIGLMLFMAAIICLLIALQWGGGEYAWRSGQIITLFVVFGLSIIAFVGVQAWLGEGATIPPRIGMQRTIWSSSLFIFCLFSTFFLLIYFLPIYFQAVKGMSAISSGVASIPLILCNVFAIIIGGVLISKFGHYMPLVFASVIISSIGAGLMTTLQPNTGAGKWIGFQILYGFGVGCALSIPQVAAQTVLSLKDIPTGLAVVGFFQNFGPAVLLSAGNNVLNERLLEYVSALDIEEIDTVAVVKAGATAIRKVVPAEHLGRVVVAYNEALKRTFEVALIMSCLSLVGGVFMEWKSVHTPGKTGGEEGRAVEEGEE</sequence>
<feature type="transmembrane region" description="Helical" evidence="5">
    <location>
        <begin position="89"/>
        <end position="107"/>
    </location>
</feature>
<evidence type="ECO:0000256" key="4">
    <source>
        <dbReference type="ARBA" id="ARBA00023136"/>
    </source>
</evidence>
<feature type="transmembrane region" description="Helical" evidence="5">
    <location>
        <begin position="150"/>
        <end position="170"/>
    </location>
</feature>
<dbReference type="OrthoDB" id="10021397at2759"/>
<name>A0A6A6WZG7_9PLEO</name>
<dbReference type="PANTHER" id="PTHR23501:SF199">
    <property type="entry name" value="MFS EFFLUX TRANSPORTER INPD-RELATED"/>
    <property type="match status" value="1"/>
</dbReference>
<feature type="transmembrane region" description="Helical" evidence="5">
    <location>
        <begin position="119"/>
        <end position="138"/>
    </location>
</feature>
<dbReference type="Pfam" id="PF07690">
    <property type="entry name" value="MFS_1"/>
    <property type="match status" value="1"/>
</dbReference>
<dbReference type="GO" id="GO:0022857">
    <property type="term" value="F:transmembrane transporter activity"/>
    <property type="evidence" value="ECO:0007669"/>
    <property type="project" value="InterPro"/>
</dbReference>
<dbReference type="FunFam" id="1.20.1720.10:FF:000012">
    <property type="entry name" value="MFS toxin efflux pump (AflT)"/>
    <property type="match status" value="1"/>
</dbReference>
<dbReference type="AlphaFoldDB" id="A0A6A6WZG7"/>
<reference evidence="7" key="1">
    <citation type="journal article" date="2020" name="Stud. Mycol.">
        <title>101 Dothideomycetes genomes: a test case for predicting lifestyles and emergence of pathogens.</title>
        <authorList>
            <person name="Haridas S."/>
            <person name="Albert R."/>
            <person name="Binder M."/>
            <person name="Bloem J."/>
            <person name="Labutti K."/>
            <person name="Salamov A."/>
            <person name="Andreopoulos B."/>
            <person name="Baker S."/>
            <person name="Barry K."/>
            <person name="Bills G."/>
            <person name="Bluhm B."/>
            <person name="Cannon C."/>
            <person name="Castanera R."/>
            <person name="Culley D."/>
            <person name="Daum C."/>
            <person name="Ezra D."/>
            <person name="Gonzalez J."/>
            <person name="Henrissat B."/>
            <person name="Kuo A."/>
            <person name="Liang C."/>
            <person name="Lipzen A."/>
            <person name="Lutzoni F."/>
            <person name="Magnuson J."/>
            <person name="Mondo S."/>
            <person name="Nolan M."/>
            <person name="Ohm R."/>
            <person name="Pangilinan J."/>
            <person name="Park H.-J."/>
            <person name="Ramirez L."/>
            <person name="Alfaro M."/>
            <person name="Sun H."/>
            <person name="Tritt A."/>
            <person name="Yoshinaga Y."/>
            <person name="Zwiers L.-H."/>
            <person name="Turgeon B."/>
            <person name="Goodwin S."/>
            <person name="Spatafora J."/>
            <person name="Crous P."/>
            <person name="Grigoriev I."/>
        </authorList>
    </citation>
    <scope>NUCLEOTIDE SEQUENCE</scope>
    <source>
        <strain evidence="7">CBS 109.77</strain>
    </source>
</reference>
<feature type="transmembrane region" description="Helical" evidence="5">
    <location>
        <begin position="352"/>
        <end position="370"/>
    </location>
</feature>
<gene>
    <name evidence="7" type="ORF">K505DRAFT_284320</name>
</gene>
<feature type="domain" description="Major facilitator superfamily (MFS) profile" evidence="6">
    <location>
        <begin position="24"/>
        <end position="514"/>
    </location>
</feature>
<dbReference type="PRINTS" id="PR01036">
    <property type="entry name" value="TCRTETB"/>
</dbReference>
<keyword evidence="4 5" id="KW-0472">Membrane</keyword>
<feature type="transmembrane region" description="Helical" evidence="5">
    <location>
        <begin position="325"/>
        <end position="346"/>
    </location>
</feature>
<comment type="subcellular location">
    <subcellularLocation>
        <location evidence="1">Membrane</location>
        <topology evidence="1">Multi-pass membrane protein</topology>
    </subcellularLocation>
</comment>
<feature type="transmembrane region" description="Helical" evidence="5">
    <location>
        <begin position="251"/>
        <end position="272"/>
    </location>
</feature>
<keyword evidence="3 5" id="KW-1133">Transmembrane helix</keyword>
<keyword evidence="2 5" id="KW-0812">Transmembrane</keyword>
<evidence type="ECO:0000313" key="8">
    <source>
        <dbReference type="Proteomes" id="UP000799757"/>
    </source>
</evidence>
<feature type="transmembrane region" description="Helical" evidence="5">
    <location>
        <begin position="220"/>
        <end position="239"/>
    </location>
</feature>
<organism evidence="7 8">
    <name type="scientific">Melanomma pulvis-pyrius CBS 109.77</name>
    <dbReference type="NCBI Taxonomy" id="1314802"/>
    <lineage>
        <taxon>Eukaryota</taxon>
        <taxon>Fungi</taxon>
        <taxon>Dikarya</taxon>
        <taxon>Ascomycota</taxon>
        <taxon>Pezizomycotina</taxon>
        <taxon>Dothideomycetes</taxon>
        <taxon>Pleosporomycetidae</taxon>
        <taxon>Pleosporales</taxon>
        <taxon>Melanommataceae</taxon>
        <taxon>Melanomma</taxon>
    </lineage>
</organism>
<dbReference type="CDD" id="cd17502">
    <property type="entry name" value="MFS_Azr1_MDR_like"/>
    <property type="match status" value="1"/>
</dbReference>
<keyword evidence="8" id="KW-1185">Reference proteome</keyword>
<dbReference type="InterPro" id="IPR011701">
    <property type="entry name" value="MFS"/>
</dbReference>
<evidence type="ECO:0000256" key="3">
    <source>
        <dbReference type="ARBA" id="ARBA00022989"/>
    </source>
</evidence>
<evidence type="ECO:0000313" key="7">
    <source>
        <dbReference type="EMBL" id="KAF2789492.1"/>
    </source>
</evidence>
<dbReference type="EMBL" id="MU002133">
    <property type="protein sequence ID" value="KAF2789492.1"/>
    <property type="molecule type" value="Genomic_DNA"/>
</dbReference>
<dbReference type="Gene3D" id="1.20.1250.20">
    <property type="entry name" value="MFS general substrate transporter like domains"/>
    <property type="match status" value="2"/>
</dbReference>
<dbReference type="InterPro" id="IPR036259">
    <property type="entry name" value="MFS_trans_sf"/>
</dbReference>
<feature type="transmembrane region" description="Helical" evidence="5">
    <location>
        <begin position="292"/>
        <end position="313"/>
    </location>
</feature>